<dbReference type="OrthoDB" id="2354098at2"/>
<protein>
    <recommendedName>
        <fullName evidence="3">NETI protein</fullName>
    </recommendedName>
</protein>
<name>A0A380CCB6_SPOPA</name>
<dbReference type="Proteomes" id="UP000254519">
    <property type="component" value="Unassembled WGS sequence"/>
</dbReference>
<proteinExistence type="predicted"/>
<dbReference type="InterPro" id="IPR025930">
    <property type="entry name" value="NETI"/>
</dbReference>
<accession>A0A380CCB6</accession>
<dbReference type="Pfam" id="PF14044">
    <property type="entry name" value="NETI"/>
    <property type="match status" value="1"/>
</dbReference>
<dbReference type="RefSeq" id="WP_115363175.1">
    <property type="nucleotide sequence ID" value="NZ_CP038012.1"/>
</dbReference>
<dbReference type="EMBL" id="UGYZ01000002">
    <property type="protein sequence ID" value="SUJ17538.1"/>
    <property type="molecule type" value="Genomic_DNA"/>
</dbReference>
<evidence type="ECO:0008006" key="3">
    <source>
        <dbReference type="Google" id="ProtNLM"/>
    </source>
</evidence>
<sequence length="63" mass="7273">MSRKKTEWFEVEEGEKVEDCLERMAAAGYTVAGRREEPLFQEVDGEVIPVRQVIQFKGILKES</sequence>
<evidence type="ECO:0000313" key="2">
    <source>
        <dbReference type="Proteomes" id="UP000254519"/>
    </source>
</evidence>
<evidence type="ECO:0000313" key="1">
    <source>
        <dbReference type="EMBL" id="SUJ17538.1"/>
    </source>
</evidence>
<gene>
    <name evidence="1" type="ORF">NCTC4822_02853</name>
</gene>
<keyword evidence="2" id="KW-1185">Reference proteome</keyword>
<dbReference type="AlphaFoldDB" id="A0A380CCB6"/>
<organism evidence="1 2">
    <name type="scientific">Sporosarcina pasteurii</name>
    <name type="common">Bacillus pasteurii</name>
    <dbReference type="NCBI Taxonomy" id="1474"/>
    <lineage>
        <taxon>Bacteria</taxon>
        <taxon>Bacillati</taxon>
        <taxon>Bacillota</taxon>
        <taxon>Bacilli</taxon>
        <taxon>Bacillales</taxon>
        <taxon>Caryophanaceae</taxon>
        <taxon>Sporosarcina</taxon>
    </lineage>
</organism>
<reference evidence="1 2" key="1">
    <citation type="submission" date="2018-06" db="EMBL/GenBank/DDBJ databases">
        <authorList>
            <consortium name="Pathogen Informatics"/>
            <person name="Doyle S."/>
        </authorList>
    </citation>
    <scope>NUCLEOTIDE SEQUENCE [LARGE SCALE GENOMIC DNA]</scope>
    <source>
        <strain evidence="2">ATCC 11859 / DSM 33 / NCIB 8841 / NCTC 4822</strain>
    </source>
</reference>